<dbReference type="EMBL" id="JANVFS010000021">
    <property type="protein sequence ID" value="KAJ4476033.1"/>
    <property type="molecule type" value="Genomic_DNA"/>
</dbReference>
<dbReference type="GO" id="GO:0005971">
    <property type="term" value="C:ribonucleoside-diphosphate reductase complex"/>
    <property type="evidence" value="ECO:0007669"/>
    <property type="project" value="TreeGrafter"/>
</dbReference>
<dbReference type="InterPro" id="IPR008926">
    <property type="entry name" value="RNR_R1-su_N"/>
</dbReference>
<dbReference type="PANTHER" id="PTHR11573:SF6">
    <property type="entry name" value="RIBONUCLEOSIDE-DIPHOSPHATE REDUCTASE LARGE SUBUNIT"/>
    <property type="match status" value="1"/>
</dbReference>
<dbReference type="PANTHER" id="PTHR11573">
    <property type="entry name" value="RIBONUCLEOSIDE-DIPHOSPHATE REDUCTASE LARGE CHAIN"/>
    <property type="match status" value="1"/>
</dbReference>
<dbReference type="GO" id="GO:0005524">
    <property type="term" value="F:ATP binding"/>
    <property type="evidence" value="ECO:0007669"/>
    <property type="project" value="TreeGrafter"/>
</dbReference>
<organism evidence="1 2">
    <name type="scientific">Lentinula lateritia</name>
    <dbReference type="NCBI Taxonomy" id="40482"/>
    <lineage>
        <taxon>Eukaryota</taxon>
        <taxon>Fungi</taxon>
        <taxon>Dikarya</taxon>
        <taxon>Basidiomycota</taxon>
        <taxon>Agaricomycotina</taxon>
        <taxon>Agaricomycetes</taxon>
        <taxon>Agaricomycetidae</taxon>
        <taxon>Agaricales</taxon>
        <taxon>Marasmiineae</taxon>
        <taxon>Omphalotaceae</taxon>
        <taxon>Lentinula</taxon>
    </lineage>
</organism>
<dbReference type="AlphaFoldDB" id="A0A9W9DL77"/>
<evidence type="ECO:0000313" key="1">
    <source>
        <dbReference type="EMBL" id="KAJ4476033.1"/>
    </source>
</evidence>
<name>A0A9W9DL77_9AGAR</name>
<reference evidence="1" key="1">
    <citation type="submission" date="2022-08" db="EMBL/GenBank/DDBJ databases">
        <authorList>
            <consortium name="DOE Joint Genome Institute"/>
            <person name="Min B."/>
            <person name="Riley R."/>
            <person name="Sierra-Patev S."/>
            <person name="Naranjo-Ortiz M."/>
            <person name="Looney B."/>
            <person name="Konkel Z."/>
            <person name="Slot J.C."/>
            <person name="Sakamoto Y."/>
            <person name="Steenwyk J.L."/>
            <person name="Rokas A."/>
            <person name="Carro J."/>
            <person name="Camarero S."/>
            <person name="Ferreira P."/>
            <person name="Molpeceres G."/>
            <person name="Ruiz-Duenas F.J."/>
            <person name="Serrano A."/>
            <person name="Henrissat B."/>
            <person name="Drula E."/>
            <person name="Hughes K.W."/>
            <person name="Mata J.L."/>
            <person name="Ishikawa N.K."/>
            <person name="Vargas-Isla R."/>
            <person name="Ushijima S."/>
            <person name="Smith C.A."/>
            <person name="Ahrendt S."/>
            <person name="Andreopoulos W."/>
            <person name="He G."/>
            <person name="Labutti K."/>
            <person name="Lipzen A."/>
            <person name="Ng V."/>
            <person name="Sandor L."/>
            <person name="Barry K."/>
            <person name="Martinez A.T."/>
            <person name="Xiao Y."/>
            <person name="Gibbons J.G."/>
            <person name="Terashima K."/>
            <person name="Hibbett D.S."/>
            <person name="Grigoriev I.V."/>
        </authorList>
    </citation>
    <scope>NUCLEOTIDE SEQUENCE</scope>
    <source>
        <strain evidence="1">Sp2 HRB7682 ss15</strain>
    </source>
</reference>
<accession>A0A9W9DL77</accession>
<dbReference type="GO" id="GO:0009263">
    <property type="term" value="P:deoxyribonucleotide biosynthetic process"/>
    <property type="evidence" value="ECO:0007669"/>
    <property type="project" value="TreeGrafter"/>
</dbReference>
<dbReference type="InterPro" id="IPR039718">
    <property type="entry name" value="Rrm1"/>
</dbReference>
<comment type="caution">
    <text evidence="1">The sequence shown here is derived from an EMBL/GenBank/DDBJ whole genome shotgun (WGS) entry which is preliminary data.</text>
</comment>
<proteinExistence type="predicted"/>
<dbReference type="Proteomes" id="UP001150238">
    <property type="component" value="Unassembled WGS sequence"/>
</dbReference>
<dbReference type="GO" id="GO:0004748">
    <property type="term" value="F:ribonucleoside-diphosphate reductase activity, thioredoxin disulfide as acceptor"/>
    <property type="evidence" value="ECO:0007669"/>
    <property type="project" value="TreeGrafter"/>
</dbReference>
<evidence type="ECO:0000313" key="2">
    <source>
        <dbReference type="Proteomes" id="UP001150238"/>
    </source>
</evidence>
<gene>
    <name evidence="1" type="ORF">C8J55DRAFT_490299</name>
</gene>
<dbReference type="Gene3D" id="3.20.70.20">
    <property type="match status" value="1"/>
</dbReference>
<reference evidence="1" key="2">
    <citation type="journal article" date="2023" name="Proc. Natl. Acad. Sci. U.S.A.">
        <title>A global phylogenomic analysis of the shiitake genus Lentinula.</title>
        <authorList>
            <person name="Sierra-Patev S."/>
            <person name="Min B."/>
            <person name="Naranjo-Ortiz M."/>
            <person name="Looney B."/>
            <person name="Konkel Z."/>
            <person name="Slot J.C."/>
            <person name="Sakamoto Y."/>
            <person name="Steenwyk J.L."/>
            <person name="Rokas A."/>
            <person name="Carro J."/>
            <person name="Camarero S."/>
            <person name="Ferreira P."/>
            <person name="Molpeceres G."/>
            <person name="Ruiz-Duenas F.J."/>
            <person name="Serrano A."/>
            <person name="Henrissat B."/>
            <person name="Drula E."/>
            <person name="Hughes K.W."/>
            <person name="Mata J.L."/>
            <person name="Ishikawa N.K."/>
            <person name="Vargas-Isla R."/>
            <person name="Ushijima S."/>
            <person name="Smith C.A."/>
            <person name="Donoghue J."/>
            <person name="Ahrendt S."/>
            <person name="Andreopoulos W."/>
            <person name="He G."/>
            <person name="LaButti K."/>
            <person name="Lipzen A."/>
            <person name="Ng V."/>
            <person name="Riley R."/>
            <person name="Sandor L."/>
            <person name="Barry K."/>
            <person name="Martinez A.T."/>
            <person name="Xiao Y."/>
            <person name="Gibbons J.G."/>
            <person name="Terashima K."/>
            <person name="Grigoriev I.V."/>
            <person name="Hibbett D."/>
        </authorList>
    </citation>
    <scope>NUCLEOTIDE SEQUENCE</scope>
    <source>
        <strain evidence="1">Sp2 HRB7682 ss15</strain>
    </source>
</reference>
<sequence length="257" mass="28639">MSERYVTHATPTLFNAGTPLPQMSSCFPVCMKDDSLQGMSIHNIRAWRLTMVVTGDVSDQKLGLVIAWTNVWRVYEDNWRSWGSIRQEGDDDLTLSTIATRKLKFGVRAQGLKVDCQPVYQQGDAENQWVVPWVRSGSCSDFGNGGQGTNIPQSSSTDAEVGQADAELLSSMESEREEMQLRTTLAVLQTFHVHTSFQLSILESLLPPRSERSNNTINLVPKDILAFELGPFSSVVGYGDTSNRIISWWDVTYLNGV</sequence>
<protein>
    <submittedName>
        <fullName evidence="1">Uncharacterized protein</fullName>
    </submittedName>
</protein>
<dbReference type="SUPFAM" id="SSF48168">
    <property type="entry name" value="R1 subunit of ribonucleotide reductase, N-terminal domain"/>
    <property type="match status" value="1"/>
</dbReference>